<gene>
    <name evidence="7 9" type="primary">recO</name>
    <name evidence="9" type="ORF">DNU06_09790</name>
</gene>
<dbReference type="GO" id="GO:0006310">
    <property type="term" value="P:DNA recombination"/>
    <property type="evidence" value="ECO:0007669"/>
    <property type="project" value="UniProtKB-UniRule"/>
</dbReference>
<dbReference type="InterPro" id="IPR022572">
    <property type="entry name" value="DNA_rep/recomb_RecO_N"/>
</dbReference>
<evidence type="ECO:0000313" key="10">
    <source>
        <dbReference type="Proteomes" id="UP000249248"/>
    </source>
</evidence>
<comment type="function">
    <text evidence="7">Involved in DNA repair and RecF pathway recombination.</text>
</comment>
<dbReference type="Gene3D" id="1.20.1440.120">
    <property type="entry name" value="Recombination protein O, C-terminal domain"/>
    <property type="match status" value="1"/>
</dbReference>
<feature type="domain" description="DNA replication/recombination mediator RecO N-terminal" evidence="8">
    <location>
        <begin position="1"/>
        <end position="75"/>
    </location>
</feature>
<dbReference type="GO" id="GO:0006302">
    <property type="term" value="P:double-strand break repair"/>
    <property type="evidence" value="ECO:0007669"/>
    <property type="project" value="TreeGrafter"/>
</dbReference>
<comment type="caution">
    <text evidence="9">The sequence shown here is derived from an EMBL/GenBank/DDBJ whole genome shotgun (WGS) entry which is preliminary data.</text>
</comment>
<dbReference type="SUPFAM" id="SSF57863">
    <property type="entry name" value="ArfGap/RecO-like zinc finger"/>
    <property type="match status" value="1"/>
</dbReference>
<dbReference type="EMBL" id="QKSB01000005">
    <property type="protein sequence ID" value="PZE17031.1"/>
    <property type="molecule type" value="Genomic_DNA"/>
</dbReference>
<dbReference type="HAMAP" id="MF_00201">
    <property type="entry name" value="RecO"/>
    <property type="match status" value="1"/>
</dbReference>
<evidence type="ECO:0000256" key="6">
    <source>
        <dbReference type="ARBA" id="ARBA00033409"/>
    </source>
</evidence>
<dbReference type="Pfam" id="PF11967">
    <property type="entry name" value="RecO_N"/>
    <property type="match status" value="1"/>
</dbReference>
<evidence type="ECO:0000256" key="7">
    <source>
        <dbReference type="HAMAP-Rule" id="MF_00201"/>
    </source>
</evidence>
<dbReference type="AlphaFoldDB" id="A0A2W1N254"/>
<protein>
    <recommendedName>
        <fullName evidence="2 7">DNA repair protein RecO</fullName>
    </recommendedName>
    <alternativeName>
        <fullName evidence="6 7">Recombination protein O</fullName>
    </alternativeName>
</protein>
<evidence type="ECO:0000256" key="3">
    <source>
        <dbReference type="ARBA" id="ARBA00022763"/>
    </source>
</evidence>
<name>A0A2W1N254_9FLAO</name>
<dbReference type="InterPro" id="IPR042242">
    <property type="entry name" value="RecO_C"/>
</dbReference>
<evidence type="ECO:0000256" key="5">
    <source>
        <dbReference type="ARBA" id="ARBA00023204"/>
    </source>
</evidence>
<dbReference type="InterPro" id="IPR037278">
    <property type="entry name" value="ARFGAP/RecO"/>
</dbReference>
<evidence type="ECO:0000256" key="4">
    <source>
        <dbReference type="ARBA" id="ARBA00023172"/>
    </source>
</evidence>
<evidence type="ECO:0000256" key="1">
    <source>
        <dbReference type="ARBA" id="ARBA00007452"/>
    </source>
</evidence>
<sequence length="238" mass="27790">MAYLTTEGIVLQKTNYSETSLILKLFTLDHGLKSYIFQGAKRKNKKGNLASALSIIQLTYYQRNDSNLAKITAIEAEVIYKNIPFDPIKSSIVFFMNEVIQQTVKEEQYNPDLYQYLKNTLSILDLIENPADFAIQFLLDFTKQLGFYPHVEKDAAFFDLKEGKFSKYSPNHPEFIDRANTKLLLIFMQSKYDRPSNLKLNAATRRSLVFDLLKYYHLMFDNFKNMKTLPILEMTFHD</sequence>
<dbReference type="RefSeq" id="WP_111063150.1">
    <property type="nucleotide sequence ID" value="NZ_JBHUCU010000032.1"/>
</dbReference>
<comment type="similarity">
    <text evidence="1 7">Belongs to the RecO family.</text>
</comment>
<dbReference type="PANTHER" id="PTHR33991:SF1">
    <property type="entry name" value="DNA REPAIR PROTEIN RECO"/>
    <property type="match status" value="1"/>
</dbReference>
<dbReference type="NCBIfam" id="TIGR00613">
    <property type="entry name" value="reco"/>
    <property type="match status" value="1"/>
</dbReference>
<dbReference type="Gene3D" id="2.40.50.140">
    <property type="entry name" value="Nucleic acid-binding proteins"/>
    <property type="match status" value="1"/>
</dbReference>
<reference evidence="9 10" key="1">
    <citation type="submission" date="2018-06" db="EMBL/GenBank/DDBJ databases">
        <title>The draft genome sequence of Crocinitomix sp. SM1701.</title>
        <authorList>
            <person name="Zhang X."/>
        </authorList>
    </citation>
    <scope>NUCLEOTIDE SEQUENCE [LARGE SCALE GENOMIC DNA]</scope>
    <source>
        <strain evidence="9 10">SM1701</strain>
    </source>
</reference>
<dbReference type="InterPro" id="IPR012340">
    <property type="entry name" value="NA-bd_OB-fold"/>
</dbReference>
<dbReference type="GO" id="GO:0043590">
    <property type="term" value="C:bacterial nucleoid"/>
    <property type="evidence" value="ECO:0007669"/>
    <property type="project" value="TreeGrafter"/>
</dbReference>
<accession>A0A2W1N254</accession>
<dbReference type="OrthoDB" id="9789152at2"/>
<dbReference type="Proteomes" id="UP000249248">
    <property type="component" value="Unassembled WGS sequence"/>
</dbReference>
<organism evidence="9 10">
    <name type="scientific">Putridiphycobacter roseus</name>
    <dbReference type="NCBI Taxonomy" id="2219161"/>
    <lineage>
        <taxon>Bacteria</taxon>
        <taxon>Pseudomonadati</taxon>
        <taxon>Bacteroidota</taxon>
        <taxon>Flavobacteriia</taxon>
        <taxon>Flavobacteriales</taxon>
        <taxon>Crocinitomicaceae</taxon>
        <taxon>Putridiphycobacter</taxon>
    </lineage>
</organism>
<dbReference type="SUPFAM" id="SSF50249">
    <property type="entry name" value="Nucleic acid-binding proteins"/>
    <property type="match status" value="1"/>
</dbReference>
<dbReference type="Pfam" id="PF02565">
    <property type="entry name" value="RecO_C"/>
    <property type="match status" value="1"/>
</dbReference>
<keyword evidence="4 7" id="KW-0233">DNA recombination</keyword>
<evidence type="ECO:0000313" key="9">
    <source>
        <dbReference type="EMBL" id="PZE17031.1"/>
    </source>
</evidence>
<keyword evidence="10" id="KW-1185">Reference proteome</keyword>
<keyword evidence="3 7" id="KW-0227">DNA damage</keyword>
<dbReference type="PANTHER" id="PTHR33991">
    <property type="entry name" value="DNA REPAIR PROTEIN RECO"/>
    <property type="match status" value="1"/>
</dbReference>
<evidence type="ECO:0000256" key="2">
    <source>
        <dbReference type="ARBA" id="ARBA00021310"/>
    </source>
</evidence>
<evidence type="ECO:0000259" key="8">
    <source>
        <dbReference type="Pfam" id="PF11967"/>
    </source>
</evidence>
<dbReference type="InterPro" id="IPR003717">
    <property type="entry name" value="RecO"/>
</dbReference>
<keyword evidence="5 7" id="KW-0234">DNA repair</keyword>
<proteinExistence type="inferred from homology"/>